<dbReference type="KEGG" id="eiv:EIN_095950"/>
<gene>
    <name evidence="1" type="ORF">EIN_095950</name>
</gene>
<name>A0A0A1U3M9_ENTIV</name>
<dbReference type="Proteomes" id="UP000014680">
    <property type="component" value="Unassembled WGS sequence"/>
</dbReference>
<reference evidence="1 2" key="1">
    <citation type="submission" date="2012-10" db="EMBL/GenBank/DDBJ databases">
        <authorList>
            <person name="Zafar N."/>
            <person name="Inman J."/>
            <person name="Hall N."/>
            <person name="Lorenzi H."/>
            <person name="Caler E."/>
        </authorList>
    </citation>
    <scope>NUCLEOTIDE SEQUENCE [LARGE SCALE GENOMIC DNA]</scope>
    <source>
        <strain evidence="1 2">IP1</strain>
    </source>
</reference>
<evidence type="ECO:0000313" key="2">
    <source>
        <dbReference type="Proteomes" id="UP000014680"/>
    </source>
</evidence>
<dbReference type="OMA" id="YSTEIKP"/>
<protein>
    <recommendedName>
        <fullName evidence="3">HTH myb-type domain-containing protein</fullName>
    </recommendedName>
</protein>
<dbReference type="Gene3D" id="1.10.10.60">
    <property type="entry name" value="Homeodomain-like"/>
    <property type="match status" value="1"/>
</dbReference>
<dbReference type="RefSeq" id="XP_004254109.1">
    <property type="nucleotide sequence ID" value="XM_004254061.1"/>
</dbReference>
<dbReference type="GeneID" id="14886481"/>
<dbReference type="SUPFAM" id="SSF46689">
    <property type="entry name" value="Homeodomain-like"/>
    <property type="match status" value="1"/>
</dbReference>
<dbReference type="InterPro" id="IPR009057">
    <property type="entry name" value="Homeodomain-like_sf"/>
</dbReference>
<evidence type="ECO:0008006" key="3">
    <source>
        <dbReference type="Google" id="ProtNLM"/>
    </source>
</evidence>
<dbReference type="CDD" id="cd00167">
    <property type="entry name" value="SANT"/>
    <property type="match status" value="1"/>
</dbReference>
<sequence length="172" mass="20198">MSAFLRYFNLPEPTDPEFVTIATDLYLYLKNSLSRVDYQQKQNESVHQTISKNSELIETSYETQRNQISDSFEQKNDKNEQKRYWTEKEKIAFEKIVRYFNYTSSKGLNNCLISAFVETRTPAQVRSHAQKFFMRKTQILTAPTEEDVQKIQFLLKTLKSTKGTPMPIKSSI</sequence>
<keyword evidence="2" id="KW-1185">Reference proteome</keyword>
<dbReference type="AlphaFoldDB" id="A0A0A1U3M9"/>
<dbReference type="VEuPathDB" id="AmoebaDB:EIN_095950"/>
<organism evidence="1 2">
    <name type="scientific">Entamoeba invadens IP1</name>
    <dbReference type="NCBI Taxonomy" id="370355"/>
    <lineage>
        <taxon>Eukaryota</taxon>
        <taxon>Amoebozoa</taxon>
        <taxon>Evosea</taxon>
        <taxon>Archamoebae</taxon>
        <taxon>Mastigamoebida</taxon>
        <taxon>Entamoebidae</taxon>
        <taxon>Entamoeba</taxon>
    </lineage>
</organism>
<dbReference type="OrthoDB" id="118550at2759"/>
<proteinExistence type="predicted"/>
<evidence type="ECO:0000313" key="1">
    <source>
        <dbReference type="EMBL" id="ELP87338.1"/>
    </source>
</evidence>
<dbReference type="InterPro" id="IPR001005">
    <property type="entry name" value="SANT/Myb"/>
</dbReference>
<accession>A0A0A1U3M9</accession>
<dbReference type="EMBL" id="KB206860">
    <property type="protein sequence ID" value="ELP87338.1"/>
    <property type="molecule type" value="Genomic_DNA"/>
</dbReference>